<accession>A0A157SIL9</accession>
<dbReference type="InterPro" id="IPR012340">
    <property type="entry name" value="NA-bd_OB-fold"/>
</dbReference>
<keyword evidence="4" id="KW-1185">Reference proteome</keyword>
<feature type="domain" description="ChsH2 C-terminal OB-fold" evidence="1">
    <location>
        <begin position="55"/>
        <end position="120"/>
    </location>
</feature>
<dbReference type="PANTHER" id="PTHR34075">
    <property type="entry name" value="BLR3430 PROTEIN"/>
    <property type="match status" value="1"/>
</dbReference>
<reference evidence="3 4" key="1">
    <citation type="submission" date="2016-04" db="EMBL/GenBank/DDBJ databases">
        <authorList>
            <consortium name="Pathogen Informatics"/>
        </authorList>
    </citation>
    <scope>NUCLEOTIDE SEQUENCE [LARGE SCALE GENOMIC DNA]</scope>
    <source>
        <strain evidence="3 4">H050680373</strain>
    </source>
</reference>
<dbReference type="InterPro" id="IPR002878">
    <property type="entry name" value="ChsH2_C"/>
</dbReference>
<sequence length="138" mass="15586">MSYDKPMPLIDVWNRPFWEACREGRLIAQKCLQSGEVWFPPAPISPVSRTEQWEWVHLSGMGRVASWVVFHKGYFKGFSAELPYVVAQIDLQEGPSLLSNLIDVEASEITTGMPVEVVFQNAAEGMLIPCFKKRKDAA</sequence>
<dbReference type="SUPFAM" id="SSF50249">
    <property type="entry name" value="Nucleic acid-binding proteins"/>
    <property type="match status" value="1"/>
</dbReference>
<gene>
    <name evidence="3" type="ORF">SAMEA3906486_02987</name>
</gene>
<evidence type="ECO:0000313" key="3">
    <source>
        <dbReference type="EMBL" id="SAI70255.1"/>
    </source>
</evidence>
<organism evidence="3 4">
    <name type="scientific">Bordetella ansorpii</name>
    <dbReference type="NCBI Taxonomy" id="288768"/>
    <lineage>
        <taxon>Bacteria</taxon>
        <taxon>Pseudomonadati</taxon>
        <taxon>Pseudomonadota</taxon>
        <taxon>Betaproteobacteria</taxon>
        <taxon>Burkholderiales</taxon>
        <taxon>Alcaligenaceae</taxon>
        <taxon>Bordetella</taxon>
    </lineage>
</organism>
<dbReference type="Pfam" id="PF12172">
    <property type="entry name" value="zf-ChsH2"/>
    <property type="match status" value="1"/>
</dbReference>
<dbReference type="STRING" id="288768.SAMEA3906486_02987"/>
<evidence type="ECO:0000259" key="1">
    <source>
        <dbReference type="Pfam" id="PF01796"/>
    </source>
</evidence>
<dbReference type="InterPro" id="IPR022002">
    <property type="entry name" value="ChsH2_Znr"/>
</dbReference>
<dbReference type="Proteomes" id="UP000076848">
    <property type="component" value="Unassembled WGS sequence"/>
</dbReference>
<dbReference type="InterPro" id="IPR052513">
    <property type="entry name" value="Thioester_dehydratase-like"/>
</dbReference>
<dbReference type="Gene3D" id="6.10.30.10">
    <property type="match status" value="1"/>
</dbReference>
<dbReference type="Pfam" id="PF01796">
    <property type="entry name" value="OB_ChsH2_C"/>
    <property type="match status" value="1"/>
</dbReference>
<evidence type="ECO:0000259" key="2">
    <source>
        <dbReference type="Pfam" id="PF12172"/>
    </source>
</evidence>
<name>A0A157SIL9_9BORD</name>
<protein>
    <submittedName>
        <fullName evidence="3">Predicted nucleic-acid-binding protein containing a Zn-ribbon</fullName>
    </submittedName>
</protein>
<dbReference type="EMBL" id="FKIF01000006">
    <property type="protein sequence ID" value="SAI70255.1"/>
    <property type="molecule type" value="Genomic_DNA"/>
</dbReference>
<feature type="domain" description="ChsH2 rubredoxin-like zinc ribbon" evidence="2">
    <location>
        <begin position="18"/>
        <end position="43"/>
    </location>
</feature>
<dbReference type="AlphaFoldDB" id="A0A157SIL9"/>
<dbReference type="OrthoDB" id="5514845at2"/>
<dbReference type="PANTHER" id="PTHR34075:SF5">
    <property type="entry name" value="BLR3430 PROTEIN"/>
    <property type="match status" value="1"/>
</dbReference>
<evidence type="ECO:0000313" key="4">
    <source>
        <dbReference type="Proteomes" id="UP000076848"/>
    </source>
</evidence>
<proteinExistence type="predicted"/>